<sequence length="727" mass="80904">MSNWNFFTDYGSWFGSPSSMSTNVEGNSSSNISANITTAAAAATSTKSSSAVFSSNNNRNDGKMRENIPDEKDQYRFKYEGKLHFTEKIKNSSDTKNRSSSSGSKEHSDSKGSSKWRIGKKHKEKKNNNNYSNDNSNDKSSGNSNDKSSGNSNDKRNGKNSGNNNGNSSNKESGFFSQLGISNFLPHLDNSNICNEYKTGYHLDEEVKKVFPNGRASKKGSKMKIGLEANMNTSTAFTSSVDVPNICVDTTYYDILEVKPNATASEIKSKYYKLALKYHPDKNADDPEAKIKFQKINEAYQVLSDDEKRMEYNKYGLNATKDMVIIDPALLFMMLYSSEELADYIGTLRVAYFIKLAFSGNMSIEDMKLRDDNFISEMEIEQKKREVELALILRDKLQPYVDDDTKWNDKMENEITCLLESSFSSSILESIGWTYRNISASFIAEVTTLWGVGAAVPNIQASKRTVQNSFGVASSIISTFFTMQKMAAYNDYYNTLEQKKEALTANKEAHSGGSGNGSGSGSGSKEGEDCNRGEGNTPNNDATKESTTASSSVGTSSKQDVNSSMHKNDKHGKSGSSSSTNDKNESMNSTSRGKHSNSKSNKLFEKEALIEKKNNEAFGTIIRNVLKVVLWDIETTVRQVAEKVLRDEGVDINIRLKRARGLKVLGKIMLRLSKTKKDMCESKDFDVNKLFESVLMKAVEQAFAEEESEKGAEKGVEKEDMYKREFI</sequence>
<dbReference type="Gene3D" id="1.10.287.110">
    <property type="entry name" value="DnaJ domain"/>
    <property type="match status" value="1"/>
</dbReference>
<dbReference type="SMART" id="SM00271">
    <property type="entry name" value="DnaJ"/>
    <property type="match status" value="1"/>
</dbReference>
<dbReference type="PRINTS" id="PR00625">
    <property type="entry name" value="JDOMAIN"/>
</dbReference>
<dbReference type="Proteomes" id="UP000078597">
    <property type="component" value="Unassembled WGS sequence"/>
</dbReference>
<evidence type="ECO:0000313" key="4">
    <source>
        <dbReference type="Proteomes" id="UP000078597"/>
    </source>
</evidence>
<feature type="compositionally biased region" description="Basic and acidic residues" evidence="1">
    <location>
        <begin position="60"/>
        <end position="76"/>
    </location>
</feature>
<dbReference type="Pfam" id="PF00226">
    <property type="entry name" value="DnaJ"/>
    <property type="match status" value="1"/>
</dbReference>
<protein>
    <submittedName>
        <fullName evidence="3">DnaJ protein, putative</fullName>
    </submittedName>
</protein>
<dbReference type="InterPro" id="IPR052423">
    <property type="entry name" value="EMIR"/>
</dbReference>
<dbReference type="PROSITE" id="PS00636">
    <property type="entry name" value="DNAJ_1"/>
    <property type="match status" value="1"/>
</dbReference>
<dbReference type="PROSITE" id="PS50076">
    <property type="entry name" value="DNAJ_2"/>
    <property type="match status" value="1"/>
</dbReference>
<feature type="compositionally biased region" description="Low complexity" evidence="1">
    <location>
        <begin position="128"/>
        <end position="152"/>
    </location>
</feature>
<dbReference type="CDD" id="cd06257">
    <property type="entry name" value="DnaJ"/>
    <property type="match status" value="1"/>
</dbReference>
<feature type="compositionally biased region" description="Basic and acidic residues" evidence="1">
    <location>
        <begin position="88"/>
        <end position="97"/>
    </location>
</feature>
<dbReference type="VEuPathDB" id="PlasmoDB:PmUG01_01025500"/>
<dbReference type="InterPro" id="IPR026894">
    <property type="entry name" value="DnaJ_X"/>
</dbReference>
<dbReference type="InterPro" id="IPR001623">
    <property type="entry name" value="DnaJ_domain"/>
</dbReference>
<evidence type="ECO:0000256" key="1">
    <source>
        <dbReference type="SAM" id="MobiDB-lite"/>
    </source>
</evidence>
<feature type="compositionally biased region" description="Low complexity" evidence="1">
    <location>
        <begin position="546"/>
        <end position="557"/>
    </location>
</feature>
<dbReference type="InterPro" id="IPR036869">
    <property type="entry name" value="J_dom_sf"/>
</dbReference>
<accession>A0A1A8WS74</accession>
<feature type="region of interest" description="Disordered" evidence="1">
    <location>
        <begin position="88"/>
        <end position="173"/>
    </location>
</feature>
<dbReference type="PANTHER" id="PTHR44094">
    <property type="entry name" value="DNAJ HEAT SHOCK N-TERMINAL DOMAIN-CONTAINING PROTEIN"/>
    <property type="match status" value="1"/>
</dbReference>
<proteinExistence type="predicted"/>
<dbReference type="Pfam" id="PF14308">
    <property type="entry name" value="DnaJ-X"/>
    <property type="match status" value="1"/>
</dbReference>
<evidence type="ECO:0000259" key="2">
    <source>
        <dbReference type="PROSITE" id="PS50076"/>
    </source>
</evidence>
<feature type="region of interest" description="Disordered" evidence="1">
    <location>
        <begin position="506"/>
        <end position="600"/>
    </location>
</feature>
<dbReference type="SUPFAM" id="SSF46565">
    <property type="entry name" value="Chaperone J-domain"/>
    <property type="match status" value="1"/>
</dbReference>
<dbReference type="PANTHER" id="PTHR44094:SF8">
    <property type="entry name" value="DNAJ HEAT SHOCK N-TERMINAL DOMAIN-CONTAINING PROTEIN-RELATED"/>
    <property type="match status" value="1"/>
</dbReference>
<dbReference type="EMBL" id="FLQW01003003">
    <property type="protein sequence ID" value="SBS94717.1"/>
    <property type="molecule type" value="Genomic_DNA"/>
</dbReference>
<dbReference type="InterPro" id="IPR018253">
    <property type="entry name" value="DnaJ_domain_CS"/>
</dbReference>
<feature type="compositionally biased region" description="Gly residues" evidence="1">
    <location>
        <begin position="512"/>
        <end position="524"/>
    </location>
</feature>
<dbReference type="AlphaFoldDB" id="A0A1A8WS74"/>
<gene>
    <name evidence="3" type="ORF">PMALA_044580</name>
</gene>
<feature type="compositionally biased region" description="Low complexity" evidence="1">
    <location>
        <begin position="159"/>
        <end position="173"/>
    </location>
</feature>
<feature type="compositionally biased region" description="Basic and acidic residues" evidence="1">
    <location>
        <begin position="709"/>
        <end position="727"/>
    </location>
</feature>
<feature type="compositionally biased region" description="Polar residues" evidence="1">
    <location>
        <begin position="574"/>
        <end position="591"/>
    </location>
</feature>
<name>A0A1A8WS74_PLAMA</name>
<evidence type="ECO:0000313" key="3">
    <source>
        <dbReference type="EMBL" id="SBS94717.1"/>
    </source>
</evidence>
<feature type="domain" description="J" evidence="2">
    <location>
        <begin position="251"/>
        <end position="316"/>
    </location>
</feature>
<feature type="region of interest" description="Disordered" evidence="1">
    <location>
        <begin position="708"/>
        <end position="727"/>
    </location>
</feature>
<organism evidence="3 4">
    <name type="scientific">Plasmodium malariae</name>
    <dbReference type="NCBI Taxonomy" id="5858"/>
    <lineage>
        <taxon>Eukaryota</taxon>
        <taxon>Sar</taxon>
        <taxon>Alveolata</taxon>
        <taxon>Apicomplexa</taxon>
        <taxon>Aconoidasida</taxon>
        <taxon>Haemosporida</taxon>
        <taxon>Plasmodiidae</taxon>
        <taxon>Plasmodium</taxon>
        <taxon>Plasmodium (Plasmodium)</taxon>
    </lineage>
</organism>
<feature type="region of interest" description="Disordered" evidence="1">
    <location>
        <begin position="39"/>
        <end position="76"/>
    </location>
</feature>
<reference evidence="4" key="1">
    <citation type="submission" date="2016-05" db="EMBL/GenBank/DDBJ databases">
        <authorList>
            <person name="Naeem Raeece"/>
        </authorList>
    </citation>
    <scope>NUCLEOTIDE SEQUENCE [LARGE SCALE GENOMIC DNA]</scope>
</reference>
<feature type="compositionally biased region" description="Low complexity" evidence="1">
    <location>
        <begin position="39"/>
        <end position="59"/>
    </location>
</feature>